<feature type="region of interest" description="Disordered" evidence="1">
    <location>
        <begin position="1"/>
        <end position="36"/>
    </location>
</feature>
<organism evidence="2 3">
    <name type="scientific">Sclerotinia sclerotiorum (strain ATCC 18683 / 1980 / Ss-1)</name>
    <name type="common">White mold</name>
    <name type="synonym">Whetzelinia sclerotiorum</name>
    <dbReference type="NCBI Taxonomy" id="665079"/>
    <lineage>
        <taxon>Eukaryota</taxon>
        <taxon>Fungi</taxon>
        <taxon>Dikarya</taxon>
        <taxon>Ascomycota</taxon>
        <taxon>Pezizomycotina</taxon>
        <taxon>Leotiomycetes</taxon>
        <taxon>Helotiales</taxon>
        <taxon>Sclerotiniaceae</taxon>
        <taxon>Sclerotinia</taxon>
    </lineage>
</organism>
<sequence>MDLRTYKLERVTGEEGKREDEDGGKGEAKDEKEEETIDVVLKEKRVSGR</sequence>
<gene>
    <name evidence="2" type="ORF">sscle_02g013640</name>
</gene>
<evidence type="ECO:0000313" key="3">
    <source>
        <dbReference type="Proteomes" id="UP000177798"/>
    </source>
</evidence>
<protein>
    <submittedName>
        <fullName evidence="2">Uncharacterized protein</fullName>
    </submittedName>
</protein>
<dbReference type="KEGG" id="ssl:SS1G_12683"/>
<feature type="compositionally biased region" description="Basic and acidic residues" evidence="1">
    <location>
        <begin position="1"/>
        <end position="31"/>
    </location>
</feature>
<dbReference type="Proteomes" id="UP000177798">
    <property type="component" value="Chromosome 2"/>
</dbReference>
<reference evidence="3" key="1">
    <citation type="journal article" date="2017" name="Genome Biol. Evol.">
        <title>The complete genome sequence of the phytopathogenic fungus Sclerotinia sclerotiorum reveals insights into the genome architecture of broad host range pathogens.</title>
        <authorList>
            <person name="Derbyshire M."/>
            <person name="Denton-Giles M."/>
            <person name="Hegedus D."/>
            <person name="Seifbarghy S."/>
            <person name="Rollins J."/>
            <person name="van Kan J."/>
            <person name="Seidl M.F."/>
            <person name="Faino L."/>
            <person name="Mbengue M."/>
            <person name="Navaud O."/>
            <person name="Raffaele S."/>
            <person name="Hammond-Kosack K."/>
            <person name="Heard S."/>
            <person name="Oliver R."/>
        </authorList>
    </citation>
    <scope>NUCLEOTIDE SEQUENCE [LARGE SCALE GENOMIC DNA]</scope>
    <source>
        <strain evidence="3">ATCC 18683 / 1980 / Ss-1</strain>
    </source>
</reference>
<evidence type="ECO:0000256" key="1">
    <source>
        <dbReference type="SAM" id="MobiDB-lite"/>
    </source>
</evidence>
<dbReference type="AlphaFoldDB" id="A0A1D9PV60"/>
<accession>A0A1D9PV60</accession>
<dbReference type="RefSeq" id="XP_001586108.1">
    <property type="nucleotide sequence ID" value="XM_001586058.1"/>
</dbReference>
<evidence type="ECO:0000313" key="2">
    <source>
        <dbReference type="EMBL" id="APA06594.1"/>
    </source>
</evidence>
<name>A0A1D9PV60_SCLS1</name>
<dbReference type="VEuPathDB" id="FungiDB:sscle_02g013640"/>
<proteinExistence type="predicted"/>
<dbReference type="EMBL" id="CP017815">
    <property type="protein sequence ID" value="APA06594.1"/>
    <property type="molecule type" value="Genomic_DNA"/>
</dbReference>